<proteinExistence type="predicted"/>
<evidence type="ECO:0000313" key="1">
    <source>
        <dbReference type="EMBL" id="ANS55622.1"/>
    </source>
</evidence>
<sequence length="401" mass="46081">MIIKSFLKWCSLPVHQKYSLFLKPFIQGLFWFLTFILAAYASLYSTEIKDFKIPESWEALKSASMNWHTLIFACGATLAAFIVSITIWVKSSREDFIFAVIQTSPPAGFWTRHHEAILRATEQATLIELWAYESEKKERVANRQKAEKAVRVILDDLINLIMEWDESNLARKVVYRANIMEVIHFDEQPNYVVPDGLDRFLIKPEHSHYSGVIVLNDNKYTTTTKSKQPDPDAEIKPILFPFTRKDDDKPSRFQHNLRGAPYAVVSGSHCYVGDVEEIVEHYKKHANPSDKDIHSKLEEYYYKKDYPAHSILSIPLYGTTTDGIKIERFVVNLYRNQPNMLYRGEKAKEFFYVATGLTSKLESILAAIHDPDNAFNDPNFHKCTCCTCGGKSPVSDDVQDS</sequence>
<dbReference type="RefSeq" id="WP_172687310.1">
    <property type="nucleotide sequence ID" value="NZ_JAESOU010000012.1"/>
</dbReference>
<reference evidence="1" key="1">
    <citation type="journal article" date="2016" name="Antimicrob. Agents Chemother.">
        <title>Genetic Characterization of a blaVEB-2-carrying plasmid in Vibrio parahaemolyticus.</title>
        <authorList>
            <person name="Li R."/>
            <person name="Ye L."/>
            <person name="Zheng Z."/>
            <person name="Chan E.W."/>
            <person name="Chen S."/>
        </authorList>
    </citation>
    <scope>NUCLEOTIDE SEQUENCE</scope>
    <source>
        <strain evidence="1">VPS92</strain>
        <plasmid evidence="1">pVPS92-VEB</plasmid>
    </source>
</reference>
<keyword evidence="1" id="KW-0614">Plasmid</keyword>
<dbReference type="EMBL" id="KU356480">
    <property type="protein sequence ID" value="ANS55622.1"/>
    <property type="molecule type" value="Genomic_DNA"/>
</dbReference>
<geneLocation type="plasmid" evidence="1">
    <name>pVPS92-VEB</name>
</geneLocation>
<protein>
    <submittedName>
        <fullName evidence="1">Uncharacterized protein</fullName>
    </submittedName>
</protein>
<accession>A0A1B1LRE1</accession>
<name>A0A1B1LRE1_VIBPH</name>
<dbReference type="AlphaFoldDB" id="A0A1B1LRE1"/>
<organism evidence="1">
    <name type="scientific">Vibrio parahaemolyticus</name>
    <dbReference type="NCBI Taxonomy" id="670"/>
    <lineage>
        <taxon>Bacteria</taxon>
        <taxon>Pseudomonadati</taxon>
        <taxon>Pseudomonadota</taxon>
        <taxon>Gammaproteobacteria</taxon>
        <taxon>Vibrionales</taxon>
        <taxon>Vibrionaceae</taxon>
        <taxon>Vibrio</taxon>
    </lineage>
</organism>